<keyword evidence="3" id="KW-0238">DNA-binding</keyword>
<dbReference type="Gene3D" id="1.10.10.10">
    <property type="entry name" value="Winged helix-like DNA-binding domain superfamily/Winged helix DNA-binding domain"/>
    <property type="match status" value="1"/>
</dbReference>
<evidence type="ECO:0000256" key="3">
    <source>
        <dbReference type="ARBA" id="ARBA00023125"/>
    </source>
</evidence>
<name>Q1IRM1_KORVE</name>
<dbReference type="EMBL" id="CP000360">
    <property type="protein sequence ID" value="ABF40479.1"/>
    <property type="molecule type" value="Genomic_DNA"/>
</dbReference>
<dbReference type="RefSeq" id="WP_011522281.1">
    <property type="nucleotide sequence ID" value="NC_008009.1"/>
</dbReference>
<dbReference type="GO" id="GO:0003677">
    <property type="term" value="F:DNA binding"/>
    <property type="evidence" value="ECO:0007669"/>
    <property type="project" value="UniProtKB-KW"/>
</dbReference>
<dbReference type="STRING" id="204669.Acid345_1477"/>
<feature type="domain" description="HTH lysR-type" evidence="5">
    <location>
        <begin position="1"/>
        <end position="58"/>
    </location>
</feature>
<dbReference type="Proteomes" id="UP000002432">
    <property type="component" value="Chromosome"/>
</dbReference>
<accession>Q1IRM1</accession>
<dbReference type="InterPro" id="IPR036388">
    <property type="entry name" value="WH-like_DNA-bd_sf"/>
</dbReference>
<evidence type="ECO:0000313" key="6">
    <source>
        <dbReference type="EMBL" id="ABF40479.1"/>
    </source>
</evidence>
<dbReference type="eggNOG" id="COG0583">
    <property type="taxonomic scope" value="Bacteria"/>
</dbReference>
<evidence type="ECO:0000256" key="1">
    <source>
        <dbReference type="ARBA" id="ARBA00009437"/>
    </source>
</evidence>
<dbReference type="InterPro" id="IPR005119">
    <property type="entry name" value="LysR_subst-bd"/>
</dbReference>
<dbReference type="PANTHER" id="PTHR30419">
    <property type="entry name" value="HTH-TYPE TRANSCRIPTIONAL REGULATOR YBHD"/>
    <property type="match status" value="1"/>
</dbReference>
<evidence type="ECO:0000313" key="7">
    <source>
        <dbReference type="Proteomes" id="UP000002432"/>
    </source>
</evidence>
<dbReference type="AlphaFoldDB" id="Q1IRM1"/>
<dbReference type="InterPro" id="IPR036390">
    <property type="entry name" value="WH_DNA-bd_sf"/>
</dbReference>
<reference evidence="6 7" key="1">
    <citation type="journal article" date="2009" name="Appl. Environ. Microbiol.">
        <title>Three genomes from the phylum Acidobacteria provide insight into the lifestyles of these microorganisms in soils.</title>
        <authorList>
            <person name="Ward N.L."/>
            <person name="Challacombe J.F."/>
            <person name="Janssen P.H."/>
            <person name="Henrissat B."/>
            <person name="Coutinho P.M."/>
            <person name="Wu M."/>
            <person name="Xie G."/>
            <person name="Haft D.H."/>
            <person name="Sait M."/>
            <person name="Badger J."/>
            <person name="Barabote R.D."/>
            <person name="Bradley B."/>
            <person name="Brettin T.S."/>
            <person name="Brinkac L.M."/>
            <person name="Bruce D."/>
            <person name="Creasy T."/>
            <person name="Daugherty S.C."/>
            <person name="Davidsen T.M."/>
            <person name="DeBoy R.T."/>
            <person name="Detter J.C."/>
            <person name="Dodson R.J."/>
            <person name="Durkin A.S."/>
            <person name="Ganapathy A."/>
            <person name="Gwinn-Giglio M."/>
            <person name="Han C.S."/>
            <person name="Khouri H."/>
            <person name="Kiss H."/>
            <person name="Kothari S.P."/>
            <person name="Madupu R."/>
            <person name="Nelson K.E."/>
            <person name="Nelson W.C."/>
            <person name="Paulsen I."/>
            <person name="Penn K."/>
            <person name="Ren Q."/>
            <person name="Rosovitz M.J."/>
            <person name="Selengut J.D."/>
            <person name="Shrivastava S."/>
            <person name="Sullivan S.A."/>
            <person name="Tapia R."/>
            <person name="Thompson L.S."/>
            <person name="Watkins K.L."/>
            <person name="Yang Q."/>
            <person name="Yu C."/>
            <person name="Zafar N."/>
            <person name="Zhou L."/>
            <person name="Kuske C.R."/>
        </authorList>
    </citation>
    <scope>NUCLEOTIDE SEQUENCE [LARGE SCALE GENOMIC DNA]</scope>
    <source>
        <strain evidence="6 7">Ellin345</strain>
    </source>
</reference>
<dbReference type="Pfam" id="PF03466">
    <property type="entry name" value="LysR_substrate"/>
    <property type="match status" value="1"/>
</dbReference>
<dbReference type="EnsemblBacteria" id="ABF40479">
    <property type="protein sequence ID" value="ABF40479"/>
    <property type="gene ID" value="Acid345_1477"/>
</dbReference>
<evidence type="ECO:0000256" key="2">
    <source>
        <dbReference type="ARBA" id="ARBA00023015"/>
    </source>
</evidence>
<evidence type="ECO:0000256" key="4">
    <source>
        <dbReference type="ARBA" id="ARBA00023163"/>
    </source>
</evidence>
<dbReference type="CDD" id="cd05466">
    <property type="entry name" value="PBP2_LTTR_substrate"/>
    <property type="match status" value="1"/>
</dbReference>
<dbReference type="PRINTS" id="PR00039">
    <property type="entry name" value="HTHLYSR"/>
</dbReference>
<comment type="similarity">
    <text evidence="1">Belongs to the LysR transcriptional regulatory family.</text>
</comment>
<dbReference type="GO" id="GO:0003700">
    <property type="term" value="F:DNA-binding transcription factor activity"/>
    <property type="evidence" value="ECO:0007669"/>
    <property type="project" value="InterPro"/>
</dbReference>
<keyword evidence="2" id="KW-0805">Transcription regulation</keyword>
<dbReference type="Pfam" id="PF00126">
    <property type="entry name" value="HTH_1"/>
    <property type="match status" value="1"/>
</dbReference>
<proteinExistence type="inferred from homology"/>
<evidence type="ECO:0000259" key="5">
    <source>
        <dbReference type="PROSITE" id="PS50931"/>
    </source>
</evidence>
<dbReference type="InterPro" id="IPR050950">
    <property type="entry name" value="HTH-type_LysR_regulators"/>
</dbReference>
<dbReference type="OrthoDB" id="9803735at2"/>
<dbReference type="PANTHER" id="PTHR30419:SF8">
    <property type="entry name" value="NITROGEN ASSIMILATION TRANSCRIPTIONAL ACTIVATOR-RELATED"/>
    <property type="match status" value="1"/>
</dbReference>
<keyword evidence="4" id="KW-0804">Transcription</keyword>
<dbReference type="SUPFAM" id="SSF46785">
    <property type="entry name" value="Winged helix' DNA-binding domain"/>
    <property type="match status" value="1"/>
</dbReference>
<dbReference type="HOGENOM" id="CLU_039613_6_1_0"/>
<organism evidence="6 7">
    <name type="scientific">Koribacter versatilis (strain Ellin345)</name>
    <dbReference type="NCBI Taxonomy" id="204669"/>
    <lineage>
        <taxon>Bacteria</taxon>
        <taxon>Pseudomonadati</taxon>
        <taxon>Acidobacteriota</taxon>
        <taxon>Terriglobia</taxon>
        <taxon>Terriglobales</taxon>
        <taxon>Candidatus Korobacteraceae</taxon>
        <taxon>Candidatus Korobacter</taxon>
    </lineage>
</organism>
<keyword evidence="7" id="KW-1185">Reference proteome</keyword>
<dbReference type="Gene3D" id="3.40.190.290">
    <property type="match status" value="1"/>
</dbReference>
<dbReference type="GO" id="GO:0005829">
    <property type="term" value="C:cytosol"/>
    <property type="evidence" value="ECO:0007669"/>
    <property type="project" value="TreeGrafter"/>
</dbReference>
<protein>
    <submittedName>
        <fullName evidence="6">Transcriptional regulator, LysR family</fullName>
    </submittedName>
</protein>
<dbReference type="SUPFAM" id="SSF53850">
    <property type="entry name" value="Periplasmic binding protein-like II"/>
    <property type="match status" value="1"/>
</dbReference>
<dbReference type="PROSITE" id="PS50931">
    <property type="entry name" value="HTH_LYSR"/>
    <property type="match status" value="1"/>
</dbReference>
<dbReference type="FunFam" id="1.10.10.10:FF:000001">
    <property type="entry name" value="LysR family transcriptional regulator"/>
    <property type="match status" value="1"/>
</dbReference>
<dbReference type="InterPro" id="IPR000847">
    <property type="entry name" value="LysR_HTH_N"/>
</dbReference>
<gene>
    <name evidence="6" type="ordered locus">Acid345_1477</name>
</gene>
<dbReference type="KEGG" id="aba:Acid345_1477"/>
<sequence>MDFDQLLTFLEVAKLGNFSRAGEKVYRSQSAVSAQIRQLEQEYGERLFDRSGKIVRLSPAGEVLLEYAQRMVALRNESLRAVADQGETPRGVLSIGANEATCLYVLPDIFTEYCQQFPQVQITVYRNFSRKILQAVEDGVIDLGIATLPVKSPSLKVHPIFRDRLELMVPVRHPLAAKESVTIEEIAEYPQIFPKTGYTRQQLDKLFRPYNSKLRVAMEIPSVGLIKSFVVSGVGVTLLSSTFAQDEVRAGKAKMLPIAGVDMWRELGLIYRNDRTLPRSATAFIDLMRHRPVAKKSKSHRM</sequence>